<feature type="domain" description="Cation/H+ exchanger transmembrane" evidence="9">
    <location>
        <begin position="38"/>
        <end position="449"/>
    </location>
</feature>
<keyword evidence="11" id="KW-1185">Reference proteome</keyword>
<sequence length="524" mass="57079">MAQDIQVPSGFIQYHEPNIIQILVLISFFLWLSVGEWLSNKVFRAGLIGQIIVGLIYGAPIGGNVMHIAWQETFIALGYIGLILIIFEGAMAVRLDLLKVNFLLSLVAALIGVIMPIALSYLVLYLGFGYEAIETFIIGAALSVTSLVIGKASKDVNFSNTKVGSVLVSAAVFDDVSGLVMASVIDRLGDISGNSNVNLGWIIGRPNLASGLLAILTPLVTKWTIAPLFRSYIEPHFPRHKHVANVLFMVPILCVFLSVAAFAGTSVLFGSFLAGTFLTYLPSKHTEGPFVVPSREEAEQLQGKSPTFMHTFEKYFLDAQQYLMQPLFFASIGFAIPFKRLWTGEAIWKGLVFAILMMLGKVAVGFVVPLWDIFTSPRGSSIRATVRDAFWPSMLLGFAMVARGEIGLLVVQIGLNKTPYLSEAAFITAVWAIVLNTIIGPVTVGFLVKYKAQVIADGRWGIQSEPVRPSSRSLYSVRTERTVANSVVDVDVEAGKQEARKQEPAEQAVEAGIETWGAQVLEAS</sequence>
<dbReference type="InterPro" id="IPR038770">
    <property type="entry name" value="Na+/solute_symporter_sf"/>
</dbReference>
<protein>
    <submittedName>
        <fullName evidence="10">Sodium/hydrogen exchanger</fullName>
    </submittedName>
</protein>
<dbReference type="AlphaFoldDB" id="A0A6A6DAJ1"/>
<dbReference type="GO" id="GO:0016020">
    <property type="term" value="C:membrane"/>
    <property type="evidence" value="ECO:0007669"/>
    <property type="project" value="UniProtKB-SubCell"/>
</dbReference>
<dbReference type="Gene3D" id="1.20.1530.20">
    <property type="match status" value="1"/>
</dbReference>
<evidence type="ECO:0000256" key="3">
    <source>
        <dbReference type="ARBA" id="ARBA00022449"/>
    </source>
</evidence>
<proteinExistence type="predicted"/>
<evidence type="ECO:0000256" key="1">
    <source>
        <dbReference type="ARBA" id="ARBA00004141"/>
    </source>
</evidence>
<keyword evidence="2" id="KW-0813">Transport</keyword>
<evidence type="ECO:0000256" key="7">
    <source>
        <dbReference type="ARBA" id="ARBA00023136"/>
    </source>
</evidence>
<dbReference type="PANTHER" id="PTHR43562:SF2">
    <property type="entry name" value="SODIUM-HYDROGEN ANTIPORTER"/>
    <property type="match status" value="1"/>
</dbReference>
<evidence type="ECO:0000259" key="9">
    <source>
        <dbReference type="Pfam" id="PF00999"/>
    </source>
</evidence>
<keyword evidence="7 8" id="KW-0472">Membrane</keyword>
<keyword evidence="6" id="KW-0406">Ion transport</keyword>
<feature type="transmembrane region" description="Helical" evidence="8">
    <location>
        <begin position="102"/>
        <end position="126"/>
    </location>
</feature>
<dbReference type="GO" id="GO:0015297">
    <property type="term" value="F:antiporter activity"/>
    <property type="evidence" value="ECO:0007669"/>
    <property type="project" value="UniProtKB-KW"/>
</dbReference>
<feature type="transmembrane region" description="Helical" evidence="8">
    <location>
        <begin position="51"/>
        <end position="70"/>
    </location>
</feature>
<feature type="transmembrane region" description="Helical" evidence="8">
    <location>
        <begin position="425"/>
        <end position="448"/>
    </location>
</feature>
<keyword evidence="5 8" id="KW-1133">Transmembrane helix</keyword>
<gene>
    <name evidence="10" type="ORF">K469DRAFT_755930</name>
</gene>
<comment type="subcellular location">
    <subcellularLocation>
        <location evidence="1">Membrane</location>
        <topology evidence="1">Multi-pass membrane protein</topology>
    </subcellularLocation>
</comment>
<feature type="transmembrane region" description="Helical" evidence="8">
    <location>
        <begin position="132"/>
        <end position="152"/>
    </location>
</feature>
<feature type="transmembrane region" description="Helical" evidence="8">
    <location>
        <begin position="246"/>
        <end position="274"/>
    </location>
</feature>
<dbReference type="EMBL" id="ML994717">
    <property type="protein sequence ID" value="KAF2176053.1"/>
    <property type="molecule type" value="Genomic_DNA"/>
</dbReference>
<dbReference type="PANTHER" id="PTHR43562">
    <property type="entry name" value="NAPA-TYPE SODIUM/HYDROGEN ANTIPORTER"/>
    <property type="match status" value="1"/>
</dbReference>
<feature type="transmembrane region" description="Helical" evidence="8">
    <location>
        <begin position="391"/>
        <end position="413"/>
    </location>
</feature>
<dbReference type="InterPro" id="IPR006153">
    <property type="entry name" value="Cation/H_exchanger_TM"/>
</dbReference>
<evidence type="ECO:0000256" key="8">
    <source>
        <dbReference type="SAM" id="Phobius"/>
    </source>
</evidence>
<dbReference type="GO" id="GO:1902600">
    <property type="term" value="P:proton transmembrane transport"/>
    <property type="evidence" value="ECO:0007669"/>
    <property type="project" value="InterPro"/>
</dbReference>
<evidence type="ECO:0000256" key="5">
    <source>
        <dbReference type="ARBA" id="ARBA00022989"/>
    </source>
</evidence>
<feature type="transmembrane region" description="Helical" evidence="8">
    <location>
        <begin position="164"/>
        <end position="185"/>
    </location>
</feature>
<feature type="transmembrane region" description="Helical" evidence="8">
    <location>
        <begin position="350"/>
        <end position="371"/>
    </location>
</feature>
<feature type="transmembrane region" description="Helical" evidence="8">
    <location>
        <begin position="19"/>
        <end position="39"/>
    </location>
</feature>
<evidence type="ECO:0000256" key="2">
    <source>
        <dbReference type="ARBA" id="ARBA00022448"/>
    </source>
</evidence>
<dbReference type="Proteomes" id="UP000800200">
    <property type="component" value="Unassembled WGS sequence"/>
</dbReference>
<name>A0A6A6DAJ1_9PEZI</name>
<dbReference type="Pfam" id="PF00999">
    <property type="entry name" value="Na_H_Exchanger"/>
    <property type="match status" value="1"/>
</dbReference>
<evidence type="ECO:0000256" key="6">
    <source>
        <dbReference type="ARBA" id="ARBA00023065"/>
    </source>
</evidence>
<feature type="transmembrane region" description="Helical" evidence="8">
    <location>
        <begin position="205"/>
        <end position="225"/>
    </location>
</feature>
<evidence type="ECO:0000313" key="11">
    <source>
        <dbReference type="Proteomes" id="UP000800200"/>
    </source>
</evidence>
<feature type="transmembrane region" description="Helical" evidence="8">
    <location>
        <begin position="76"/>
        <end position="95"/>
    </location>
</feature>
<reference evidence="10" key="1">
    <citation type="journal article" date="2020" name="Stud. Mycol.">
        <title>101 Dothideomycetes genomes: a test case for predicting lifestyles and emergence of pathogens.</title>
        <authorList>
            <person name="Haridas S."/>
            <person name="Albert R."/>
            <person name="Binder M."/>
            <person name="Bloem J."/>
            <person name="Labutti K."/>
            <person name="Salamov A."/>
            <person name="Andreopoulos B."/>
            <person name="Baker S."/>
            <person name="Barry K."/>
            <person name="Bills G."/>
            <person name="Bluhm B."/>
            <person name="Cannon C."/>
            <person name="Castanera R."/>
            <person name="Culley D."/>
            <person name="Daum C."/>
            <person name="Ezra D."/>
            <person name="Gonzalez J."/>
            <person name="Henrissat B."/>
            <person name="Kuo A."/>
            <person name="Liang C."/>
            <person name="Lipzen A."/>
            <person name="Lutzoni F."/>
            <person name="Magnuson J."/>
            <person name="Mondo S."/>
            <person name="Nolan M."/>
            <person name="Ohm R."/>
            <person name="Pangilinan J."/>
            <person name="Park H.-J."/>
            <person name="Ramirez L."/>
            <person name="Alfaro M."/>
            <person name="Sun H."/>
            <person name="Tritt A."/>
            <person name="Yoshinaga Y."/>
            <person name="Zwiers L.-H."/>
            <person name="Turgeon B."/>
            <person name="Goodwin S."/>
            <person name="Spatafora J."/>
            <person name="Crous P."/>
            <person name="Grigoriev I."/>
        </authorList>
    </citation>
    <scope>NUCLEOTIDE SEQUENCE</scope>
    <source>
        <strain evidence="10">CBS 207.26</strain>
    </source>
</reference>
<evidence type="ECO:0000313" key="10">
    <source>
        <dbReference type="EMBL" id="KAF2176053.1"/>
    </source>
</evidence>
<dbReference type="OrthoDB" id="1288932at2759"/>
<keyword evidence="3" id="KW-0050">Antiport</keyword>
<organism evidence="10 11">
    <name type="scientific">Zopfia rhizophila CBS 207.26</name>
    <dbReference type="NCBI Taxonomy" id="1314779"/>
    <lineage>
        <taxon>Eukaryota</taxon>
        <taxon>Fungi</taxon>
        <taxon>Dikarya</taxon>
        <taxon>Ascomycota</taxon>
        <taxon>Pezizomycotina</taxon>
        <taxon>Dothideomycetes</taxon>
        <taxon>Dothideomycetes incertae sedis</taxon>
        <taxon>Zopfiaceae</taxon>
        <taxon>Zopfia</taxon>
    </lineage>
</organism>
<evidence type="ECO:0000256" key="4">
    <source>
        <dbReference type="ARBA" id="ARBA00022692"/>
    </source>
</evidence>
<keyword evidence="4 8" id="KW-0812">Transmembrane</keyword>
<accession>A0A6A6DAJ1</accession>